<dbReference type="EMBL" id="GGEC01046782">
    <property type="protein sequence ID" value="MBX27266.1"/>
    <property type="molecule type" value="Transcribed_RNA"/>
</dbReference>
<proteinExistence type="predicted"/>
<protein>
    <submittedName>
        <fullName evidence="1">Cytochrome P450</fullName>
    </submittedName>
</protein>
<dbReference type="AlphaFoldDB" id="A0A2P2MAP4"/>
<accession>A0A2P2MAP4</accession>
<name>A0A2P2MAP4_RHIMU</name>
<organism evidence="1">
    <name type="scientific">Rhizophora mucronata</name>
    <name type="common">Asiatic mangrove</name>
    <dbReference type="NCBI Taxonomy" id="61149"/>
    <lineage>
        <taxon>Eukaryota</taxon>
        <taxon>Viridiplantae</taxon>
        <taxon>Streptophyta</taxon>
        <taxon>Embryophyta</taxon>
        <taxon>Tracheophyta</taxon>
        <taxon>Spermatophyta</taxon>
        <taxon>Magnoliopsida</taxon>
        <taxon>eudicotyledons</taxon>
        <taxon>Gunneridae</taxon>
        <taxon>Pentapetalae</taxon>
        <taxon>rosids</taxon>
        <taxon>fabids</taxon>
        <taxon>Malpighiales</taxon>
        <taxon>Rhizophoraceae</taxon>
        <taxon>Rhizophora</taxon>
    </lineage>
</organism>
<reference evidence="1" key="1">
    <citation type="submission" date="2018-02" db="EMBL/GenBank/DDBJ databases">
        <title>Rhizophora mucronata_Transcriptome.</title>
        <authorList>
            <person name="Meera S.P."/>
            <person name="Sreeshan A."/>
            <person name="Augustine A."/>
        </authorList>
    </citation>
    <scope>NUCLEOTIDE SEQUENCE</scope>
    <source>
        <tissue evidence="1">Leaf</tissue>
    </source>
</reference>
<evidence type="ECO:0000313" key="1">
    <source>
        <dbReference type="EMBL" id="MBX27266.1"/>
    </source>
</evidence>
<sequence length="81" mass="9413">MNMHNGLLQAIGASLRLWLNFHQPSHPWGFSLLQLPLACSLDTILSRRLLGWHHLEFMLHVPLFLRKHQLDGFTKEYAQLG</sequence>